<evidence type="ECO:0000313" key="3">
    <source>
        <dbReference type="Proteomes" id="UP001152795"/>
    </source>
</evidence>
<gene>
    <name evidence="2" type="ORF">PACLA_8A056787</name>
</gene>
<evidence type="ECO:0000256" key="1">
    <source>
        <dbReference type="SAM" id="MobiDB-lite"/>
    </source>
</evidence>
<dbReference type="PANTHER" id="PTHR47331">
    <property type="entry name" value="PHD-TYPE DOMAIN-CONTAINING PROTEIN"/>
    <property type="match status" value="1"/>
</dbReference>
<feature type="region of interest" description="Disordered" evidence="1">
    <location>
        <begin position="93"/>
        <end position="130"/>
    </location>
</feature>
<comment type="caution">
    <text evidence="2">The sequence shown here is derived from an EMBL/GenBank/DDBJ whole genome shotgun (WGS) entry which is preliminary data.</text>
</comment>
<sequence length="321" mass="35777">MPKRVCLGFDRNPMNYPKFLENFKTNIEEWEQEPRSRLAYLIQLCSGIAKDAISNCVMLPDEEGFSRAKEILHNSFGQSHIITHAYIDKVTKGVPQSKEEKESLKVEEQVDKDNKTEGETSKGHCTATGAGRPGVRLRVIPVTVRGIDEAHEVQTYALLDDGSDVSLCDSSLVKRLGITGVPTTFSLTTVNQGTKENVGEEVRLIVSDLDGNENIDITRAWTVNNLPISKRSIHTTNDVFGWSHLDGIMFPELENENFNQASSWRKILEGSLIRLFGLFGEAVILLCVGNGQACCGSFCFTRKHMWQRHTLSTSADDISTI</sequence>
<name>A0A6S7H0C7_PARCT</name>
<dbReference type="OrthoDB" id="5974834at2759"/>
<dbReference type="PANTHER" id="PTHR47331:SF1">
    <property type="entry name" value="GAG-LIKE PROTEIN"/>
    <property type="match status" value="1"/>
</dbReference>
<keyword evidence="3" id="KW-1185">Reference proteome</keyword>
<dbReference type="AlphaFoldDB" id="A0A6S7H0C7"/>
<dbReference type="Proteomes" id="UP001152795">
    <property type="component" value="Unassembled WGS sequence"/>
</dbReference>
<reference evidence="2" key="1">
    <citation type="submission" date="2020-04" db="EMBL/GenBank/DDBJ databases">
        <authorList>
            <person name="Alioto T."/>
            <person name="Alioto T."/>
            <person name="Gomez Garrido J."/>
        </authorList>
    </citation>
    <scope>NUCLEOTIDE SEQUENCE</scope>
    <source>
        <strain evidence="2">A484AB</strain>
    </source>
</reference>
<dbReference type="EMBL" id="CACRXK020003165">
    <property type="protein sequence ID" value="CAB3997698.1"/>
    <property type="molecule type" value="Genomic_DNA"/>
</dbReference>
<proteinExistence type="predicted"/>
<accession>A0A6S7H0C7</accession>
<protein>
    <submittedName>
        <fullName evidence="2">Uncharacterized protein</fullName>
    </submittedName>
</protein>
<evidence type="ECO:0000313" key="2">
    <source>
        <dbReference type="EMBL" id="CAB3997698.1"/>
    </source>
</evidence>
<feature type="compositionally biased region" description="Basic and acidic residues" evidence="1">
    <location>
        <begin position="93"/>
        <end position="122"/>
    </location>
</feature>
<organism evidence="2 3">
    <name type="scientific">Paramuricea clavata</name>
    <name type="common">Red gorgonian</name>
    <name type="synonym">Violescent sea-whip</name>
    <dbReference type="NCBI Taxonomy" id="317549"/>
    <lineage>
        <taxon>Eukaryota</taxon>
        <taxon>Metazoa</taxon>
        <taxon>Cnidaria</taxon>
        <taxon>Anthozoa</taxon>
        <taxon>Octocorallia</taxon>
        <taxon>Malacalcyonacea</taxon>
        <taxon>Plexauridae</taxon>
        <taxon>Paramuricea</taxon>
    </lineage>
</organism>
<dbReference type="CDD" id="cd00303">
    <property type="entry name" value="retropepsin_like"/>
    <property type="match status" value="1"/>
</dbReference>